<gene>
    <name evidence="4" type="ORF">BJ875DRAFT_208025</name>
</gene>
<dbReference type="AlphaFoldDB" id="A0A9P7Y851"/>
<dbReference type="EMBL" id="MU251809">
    <property type="protein sequence ID" value="KAG9229148.1"/>
    <property type="molecule type" value="Genomic_DNA"/>
</dbReference>
<dbReference type="Proteomes" id="UP000824998">
    <property type="component" value="Unassembled WGS sequence"/>
</dbReference>
<dbReference type="InterPro" id="IPR001506">
    <property type="entry name" value="Peptidase_M12A"/>
</dbReference>
<comment type="caution">
    <text evidence="4">The sequence shown here is derived from an EMBL/GenBank/DDBJ whole genome shotgun (WGS) entry which is preliminary data.</text>
</comment>
<evidence type="ECO:0000313" key="4">
    <source>
        <dbReference type="EMBL" id="KAG9229148.1"/>
    </source>
</evidence>
<dbReference type="SUPFAM" id="SSF55486">
    <property type="entry name" value="Metalloproteases ('zincins'), catalytic domain"/>
    <property type="match status" value="1"/>
</dbReference>
<protein>
    <recommendedName>
        <fullName evidence="3">Peptidase M12A domain-containing protein</fullName>
    </recommendedName>
</protein>
<dbReference type="InterPro" id="IPR006026">
    <property type="entry name" value="Peptidase_Metallo"/>
</dbReference>
<keyword evidence="1" id="KW-0645">Protease</keyword>
<evidence type="ECO:0000256" key="1">
    <source>
        <dbReference type="PROSITE-ProRule" id="PRU01211"/>
    </source>
</evidence>
<dbReference type="InterPro" id="IPR024079">
    <property type="entry name" value="MetalloPept_cat_dom_sf"/>
</dbReference>
<feature type="chain" id="PRO_5040366075" description="Peptidase M12A domain-containing protein" evidence="2">
    <location>
        <begin position="20"/>
        <end position="441"/>
    </location>
</feature>
<evidence type="ECO:0000256" key="2">
    <source>
        <dbReference type="SAM" id="SignalP"/>
    </source>
</evidence>
<dbReference type="OrthoDB" id="3455903at2759"/>
<reference evidence="4" key="1">
    <citation type="journal article" date="2021" name="IMA Fungus">
        <title>Genomic characterization of three marine fungi, including Emericellopsis atlantica sp. nov. with signatures of a generalist lifestyle and marine biomass degradation.</title>
        <authorList>
            <person name="Hagestad O.C."/>
            <person name="Hou L."/>
            <person name="Andersen J.H."/>
            <person name="Hansen E.H."/>
            <person name="Altermark B."/>
            <person name="Li C."/>
            <person name="Kuhnert E."/>
            <person name="Cox R.J."/>
            <person name="Crous P.W."/>
            <person name="Spatafora J.W."/>
            <person name="Lail K."/>
            <person name="Amirebrahimi M."/>
            <person name="Lipzen A."/>
            <person name="Pangilinan J."/>
            <person name="Andreopoulos W."/>
            <person name="Hayes R.D."/>
            <person name="Ng V."/>
            <person name="Grigoriev I.V."/>
            <person name="Jackson S.A."/>
            <person name="Sutton T.D.S."/>
            <person name="Dobson A.D.W."/>
            <person name="Rama T."/>
        </authorList>
    </citation>
    <scope>NUCLEOTIDE SEQUENCE</scope>
    <source>
        <strain evidence="4">TRa018bII</strain>
    </source>
</reference>
<accession>A0A9P7Y851</accession>
<keyword evidence="1" id="KW-0482">Metalloprotease</keyword>
<dbReference type="PANTHER" id="PTHR10127">
    <property type="entry name" value="DISCOIDIN, CUB, EGF, LAMININ , AND ZINC METALLOPROTEASE DOMAIN CONTAINING"/>
    <property type="match status" value="1"/>
</dbReference>
<feature type="binding site" evidence="1">
    <location>
        <position position="215"/>
    </location>
    <ligand>
        <name>Zn(2+)</name>
        <dbReference type="ChEBI" id="CHEBI:29105"/>
        <note>catalytic</note>
    </ligand>
</feature>
<dbReference type="GO" id="GO:0006508">
    <property type="term" value="P:proteolysis"/>
    <property type="evidence" value="ECO:0007669"/>
    <property type="project" value="UniProtKB-KW"/>
</dbReference>
<feature type="binding site" evidence="1">
    <location>
        <position position="219"/>
    </location>
    <ligand>
        <name>Zn(2+)</name>
        <dbReference type="ChEBI" id="CHEBI:29105"/>
        <note>catalytic</note>
    </ligand>
</feature>
<name>A0A9P7Y851_9HELO</name>
<sequence>MMRSFILNILALVVPGILSQNSSTYPLGHPFTWDVVKPQTSPANYSTVSYVDPRSGTRRNITYTLGDGGNVVYEDDISWGPESLLLLWAQNTTVFVPPPSKRGIGVNPSYAWPEATVTYRFDSCETRDLLRGIFESAIKEWKKGDPFLTFKELAPSPYTGTATGILTVTRHDGDRWWCYSNVALDNGGTGMRMNLQWLDEVGGASCGQGLTTVLHEMGHAIGLKHEQTRPDRASNINFDCTKYGPWTIQGCSGLAPQCCDPAVRAVDSCCNDYHNYDTADPAIYNMYGLYDCKSIMHYGAGGVLQSTAACQIDPSSTPTQGDYDAVCEIYKPFCTPWKNLNNCPPKPETCGTCNPVSGRNKCDITTSCISTGAKFHCACAAGFKAAAGDSDMTKHFRLPWENFRHLVFVPENTPCNVLCNNPNGFSPELCKEVILQDMCPL</sequence>
<organism evidence="4 5">
    <name type="scientific">Amylocarpus encephaloides</name>
    <dbReference type="NCBI Taxonomy" id="45428"/>
    <lineage>
        <taxon>Eukaryota</taxon>
        <taxon>Fungi</taxon>
        <taxon>Dikarya</taxon>
        <taxon>Ascomycota</taxon>
        <taxon>Pezizomycotina</taxon>
        <taxon>Leotiomycetes</taxon>
        <taxon>Helotiales</taxon>
        <taxon>Helotiales incertae sedis</taxon>
        <taxon>Amylocarpus</taxon>
    </lineage>
</organism>
<feature type="binding site" evidence="1">
    <location>
        <position position="225"/>
    </location>
    <ligand>
        <name>Zn(2+)</name>
        <dbReference type="ChEBI" id="CHEBI:29105"/>
        <note>catalytic</note>
    </ligand>
</feature>
<feature type="active site" evidence="1">
    <location>
        <position position="216"/>
    </location>
</feature>
<dbReference type="SMART" id="SM00235">
    <property type="entry name" value="ZnMc"/>
    <property type="match status" value="1"/>
</dbReference>
<keyword evidence="1" id="KW-0479">Metal-binding</keyword>
<dbReference type="PROSITE" id="PS51864">
    <property type="entry name" value="ASTACIN"/>
    <property type="match status" value="1"/>
</dbReference>
<dbReference type="GO" id="GO:0008270">
    <property type="term" value="F:zinc ion binding"/>
    <property type="evidence" value="ECO:0007669"/>
    <property type="project" value="UniProtKB-UniRule"/>
</dbReference>
<feature type="domain" description="Peptidase M12A" evidence="3">
    <location>
        <begin position="102"/>
        <end position="335"/>
    </location>
</feature>
<dbReference type="GO" id="GO:0004222">
    <property type="term" value="F:metalloendopeptidase activity"/>
    <property type="evidence" value="ECO:0007669"/>
    <property type="project" value="UniProtKB-UniRule"/>
</dbReference>
<dbReference type="PANTHER" id="PTHR10127:SF850">
    <property type="entry name" value="METALLOENDOPEPTIDASE"/>
    <property type="match status" value="1"/>
</dbReference>
<feature type="signal peptide" evidence="2">
    <location>
        <begin position="1"/>
        <end position="19"/>
    </location>
</feature>
<keyword evidence="1" id="KW-0378">Hydrolase</keyword>
<evidence type="ECO:0000259" key="3">
    <source>
        <dbReference type="PROSITE" id="PS51864"/>
    </source>
</evidence>
<keyword evidence="2" id="KW-0732">Signal</keyword>
<evidence type="ECO:0000313" key="5">
    <source>
        <dbReference type="Proteomes" id="UP000824998"/>
    </source>
</evidence>
<comment type="cofactor">
    <cofactor evidence="1">
        <name>Zn(2+)</name>
        <dbReference type="ChEBI" id="CHEBI:29105"/>
    </cofactor>
    <text evidence="1">Binds 1 zinc ion per subunit.</text>
</comment>
<dbReference type="Pfam" id="PF01400">
    <property type="entry name" value="Astacin"/>
    <property type="match status" value="1"/>
</dbReference>
<dbReference type="Gene3D" id="3.40.390.10">
    <property type="entry name" value="Collagenase (Catalytic Domain)"/>
    <property type="match status" value="1"/>
</dbReference>
<comment type="caution">
    <text evidence="1">Lacks conserved residue(s) required for the propagation of feature annotation.</text>
</comment>
<proteinExistence type="predicted"/>
<keyword evidence="1" id="KW-0862">Zinc</keyword>
<keyword evidence="5" id="KW-1185">Reference proteome</keyword>